<evidence type="ECO:0000313" key="9">
    <source>
        <dbReference type="EMBL" id="OCT77052.1"/>
    </source>
</evidence>
<accession>A0A974CQC0</accession>
<organism evidence="9 10">
    <name type="scientific">Xenopus laevis</name>
    <name type="common">African clawed frog</name>
    <dbReference type="NCBI Taxonomy" id="8355"/>
    <lineage>
        <taxon>Eukaryota</taxon>
        <taxon>Metazoa</taxon>
        <taxon>Chordata</taxon>
        <taxon>Craniata</taxon>
        <taxon>Vertebrata</taxon>
        <taxon>Euteleostomi</taxon>
        <taxon>Amphibia</taxon>
        <taxon>Batrachia</taxon>
        <taxon>Anura</taxon>
        <taxon>Pipoidea</taxon>
        <taxon>Pipidae</taxon>
        <taxon>Xenopodinae</taxon>
        <taxon>Xenopus</taxon>
        <taxon>Xenopus</taxon>
    </lineage>
</organism>
<feature type="non-terminal residue" evidence="9">
    <location>
        <position position="45"/>
    </location>
</feature>
<keyword evidence="3" id="KW-0328">Glycosyltransferase</keyword>
<feature type="transmembrane region" description="Helical" evidence="8">
    <location>
        <begin position="20"/>
        <end position="41"/>
    </location>
</feature>
<keyword evidence="7 8" id="KW-0472">Membrane</keyword>
<dbReference type="GO" id="GO:0016757">
    <property type="term" value="F:glycosyltransferase activity"/>
    <property type="evidence" value="ECO:0007669"/>
    <property type="project" value="UniProtKB-KW"/>
</dbReference>
<dbReference type="Proteomes" id="UP000694892">
    <property type="component" value="Chromosome 6L"/>
</dbReference>
<dbReference type="EMBL" id="CM004476">
    <property type="protein sequence ID" value="OCT77052.1"/>
    <property type="molecule type" value="Genomic_DNA"/>
</dbReference>
<evidence type="ECO:0000256" key="3">
    <source>
        <dbReference type="ARBA" id="ARBA00022676"/>
    </source>
</evidence>
<reference evidence="10" key="1">
    <citation type="journal article" date="2016" name="Nature">
        <title>Genome evolution in the allotetraploid frog Xenopus laevis.</title>
        <authorList>
            <person name="Session A.M."/>
            <person name="Uno Y."/>
            <person name="Kwon T."/>
            <person name="Chapman J.A."/>
            <person name="Toyoda A."/>
            <person name="Takahashi S."/>
            <person name="Fukui A."/>
            <person name="Hikosaka A."/>
            <person name="Suzuki A."/>
            <person name="Kondo M."/>
            <person name="van Heeringen S.J."/>
            <person name="Quigley I."/>
            <person name="Heinz S."/>
            <person name="Ogino H."/>
            <person name="Ochi H."/>
            <person name="Hellsten U."/>
            <person name="Lyons J.B."/>
            <person name="Simakov O."/>
            <person name="Putnam N."/>
            <person name="Stites J."/>
            <person name="Kuroki Y."/>
            <person name="Tanaka T."/>
            <person name="Michiue T."/>
            <person name="Watanabe M."/>
            <person name="Bogdanovic O."/>
            <person name="Lister R."/>
            <person name="Georgiou G."/>
            <person name="Paranjpe S.S."/>
            <person name="van Kruijsbergen I."/>
            <person name="Shu S."/>
            <person name="Carlson J."/>
            <person name="Kinoshita T."/>
            <person name="Ohta Y."/>
            <person name="Mawaribuchi S."/>
            <person name="Jenkins J."/>
            <person name="Grimwood J."/>
            <person name="Schmutz J."/>
            <person name="Mitros T."/>
            <person name="Mozaffari S.V."/>
            <person name="Suzuki Y."/>
            <person name="Haramoto Y."/>
            <person name="Yamamoto T.S."/>
            <person name="Takagi C."/>
            <person name="Heald R."/>
            <person name="Miller K."/>
            <person name="Haudenschild C."/>
            <person name="Kitzman J."/>
            <person name="Nakayama T."/>
            <person name="Izutsu Y."/>
            <person name="Robert J."/>
            <person name="Fortriede J."/>
            <person name="Burns K."/>
            <person name="Lotay V."/>
            <person name="Karimi K."/>
            <person name="Yasuoka Y."/>
            <person name="Dichmann D.S."/>
            <person name="Flajnik M.F."/>
            <person name="Houston D.W."/>
            <person name="Shendure J."/>
            <person name="DuPasquier L."/>
            <person name="Vize P.D."/>
            <person name="Zorn A.M."/>
            <person name="Ito M."/>
            <person name="Marcotte E.M."/>
            <person name="Wallingford J.B."/>
            <person name="Ito Y."/>
            <person name="Asashima M."/>
            <person name="Ueno N."/>
            <person name="Matsuda Y."/>
            <person name="Veenstra G.J."/>
            <person name="Fujiyama A."/>
            <person name="Harland R.M."/>
            <person name="Taira M."/>
            <person name="Rokhsar D.S."/>
        </authorList>
    </citation>
    <scope>NUCLEOTIDE SEQUENCE [LARGE SCALE GENOMIC DNA]</scope>
    <source>
        <strain evidence="10">J</strain>
    </source>
</reference>
<evidence type="ECO:0000256" key="6">
    <source>
        <dbReference type="ARBA" id="ARBA00022989"/>
    </source>
</evidence>
<keyword evidence="5 8" id="KW-0812">Transmembrane</keyword>
<evidence type="ECO:0000256" key="4">
    <source>
        <dbReference type="ARBA" id="ARBA00022679"/>
    </source>
</evidence>
<gene>
    <name evidence="9" type="ORF">XELAEV_180322516mg</name>
</gene>
<evidence type="ECO:0000256" key="7">
    <source>
        <dbReference type="ARBA" id="ARBA00023136"/>
    </source>
</evidence>
<evidence type="ECO:0000256" key="1">
    <source>
        <dbReference type="ARBA" id="ARBA00004141"/>
    </source>
</evidence>
<protein>
    <submittedName>
        <fullName evidence="9">Uncharacterized protein</fullName>
    </submittedName>
</protein>
<keyword evidence="4" id="KW-0808">Transferase</keyword>
<proteinExistence type="inferred from homology"/>
<evidence type="ECO:0000256" key="2">
    <source>
        <dbReference type="ARBA" id="ARBA00008744"/>
    </source>
</evidence>
<dbReference type="GO" id="GO:0016020">
    <property type="term" value="C:membrane"/>
    <property type="evidence" value="ECO:0007669"/>
    <property type="project" value="UniProtKB-SubCell"/>
</dbReference>
<comment type="similarity">
    <text evidence="2">Belongs to the dpy-19 family.</text>
</comment>
<sequence length="45" mass="5310">RICYLFMSASTYSFIMMWEYSHYLLFLQALALCLLDGLSLVPKEK</sequence>
<comment type="subcellular location">
    <subcellularLocation>
        <location evidence="1">Membrane</location>
        <topology evidence="1">Multi-pass membrane protein</topology>
    </subcellularLocation>
</comment>
<evidence type="ECO:0000256" key="8">
    <source>
        <dbReference type="SAM" id="Phobius"/>
    </source>
</evidence>
<dbReference type="Pfam" id="PF10034">
    <property type="entry name" value="Dpy19"/>
    <property type="match status" value="1"/>
</dbReference>
<name>A0A974CQC0_XENLA</name>
<dbReference type="InterPro" id="IPR018732">
    <property type="entry name" value="Dpy-19/Dpy-19-like"/>
</dbReference>
<feature type="non-terminal residue" evidence="9">
    <location>
        <position position="1"/>
    </location>
</feature>
<evidence type="ECO:0000313" key="10">
    <source>
        <dbReference type="Proteomes" id="UP000694892"/>
    </source>
</evidence>
<evidence type="ECO:0000256" key="5">
    <source>
        <dbReference type="ARBA" id="ARBA00022692"/>
    </source>
</evidence>
<dbReference type="AlphaFoldDB" id="A0A974CQC0"/>
<keyword evidence="6 8" id="KW-1133">Transmembrane helix</keyword>